<accession>A0AAW0EQG6</accession>
<feature type="region of interest" description="Disordered" evidence="2">
    <location>
        <begin position="316"/>
        <end position="338"/>
    </location>
</feature>
<evidence type="ECO:0000256" key="1">
    <source>
        <dbReference type="SAM" id="Coils"/>
    </source>
</evidence>
<feature type="compositionally biased region" description="Pro residues" evidence="2">
    <location>
        <begin position="323"/>
        <end position="333"/>
    </location>
</feature>
<dbReference type="AlphaFoldDB" id="A0AAW0EQG6"/>
<reference evidence="3 4" key="1">
    <citation type="journal article" date="2021" name="MBio">
        <title>A New Model Trypanosomatid, Novymonas esmeraldas: Genomic Perception of Its 'Candidatus Pandoraea novymonadis' Endosymbiont.</title>
        <authorList>
            <person name="Zakharova A."/>
            <person name="Saura A."/>
            <person name="Butenko A."/>
            <person name="Podesvova L."/>
            <person name="Warmusova S."/>
            <person name="Kostygov A.Y."/>
            <person name="Nenarokova A."/>
            <person name="Lukes J."/>
            <person name="Opperdoes F.R."/>
            <person name="Yurchenko V."/>
        </authorList>
    </citation>
    <scope>NUCLEOTIDE SEQUENCE [LARGE SCALE GENOMIC DNA]</scope>
    <source>
        <strain evidence="3 4">E262AT.01</strain>
    </source>
</reference>
<dbReference type="Proteomes" id="UP001430356">
    <property type="component" value="Unassembled WGS sequence"/>
</dbReference>
<name>A0AAW0EQG6_9TRYP</name>
<feature type="coiled-coil region" evidence="1">
    <location>
        <begin position="339"/>
        <end position="377"/>
    </location>
</feature>
<keyword evidence="1" id="KW-0175">Coiled coil</keyword>
<proteinExistence type="predicted"/>
<evidence type="ECO:0000313" key="4">
    <source>
        <dbReference type="Proteomes" id="UP001430356"/>
    </source>
</evidence>
<feature type="region of interest" description="Disordered" evidence="2">
    <location>
        <begin position="183"/>
        <end position="216"/>
    </location>
</feature>
<evidence type="ECO:0000256" key="2">
    <source>
        <dbReference type="SAM" id="MobiDB-lite"/>
    </source>
</evidence>
<protein>
    <submittedName>
        <fullName evidence="3">Uncharacterized protein</fullName>
    </submittedName>
</protein>
<comment type="caution">
    <text evidence="3">The sequence shown here is derived from an EMBL/GenBank/DDBJ whole genome shotgun (WGS) entry which is preliminary data.</text>
</comment>
<keyword evidence="4" id="KW-1185">Reference proteome</keyword>
<organism evidence="3 4">
    <name type="scientific">Novymonas esmeraldas</name>
    <dbReference type="NCBI Taxonomy" id="1808958"/>
    <lineage>
        <taxon>Eukaryota</taxon>
        <taxon>Discoba</taxon>
        <taxon>Euglenozoa</taxon>
        <taxon>Kinetoplastea</taxon>
        <taxon>Metakinetoplastina</taxon>
        <taxon>Trypanosomatida</taxon>
        <taxon>Trypanosomatidae</taxon>
        <taxon>Novymonas</taxon>
    </lineage>
</organism>
<sequence>MELGRLVTSESGGGIFYFIIDDVHPDEPRQDELKHYYVVAVPSSSTFSYREAYSVLCRAVCGLDNRTRLHRWHSLYEQIFGTTPYVQFVDAVRGSLLLDLDVDVAHTATTTANAAAAAAATAAADSGSPVPVSVAAVPSVALFSNETAARLALRQLLRSRLGRPVAQNGAHVGAQDAADSAAQQGCCTPTEARQPSPRGQKVADVQQPPQPLPLPVRTTANGVIRHGRGGGDTARDADANRVKSEKRLGDLVDLAARWRLGDAPPPPPPPSTATLAVQELQRQLHFERERRMDAEQHHHLLSRLLAERSNGDGVERAAVVGGAPPPAAPPPPSAATGGLGELRQQLQELQQELADERRRHARQRDELLRDSEQLKKQLTLQGREQSTRLEQFLKDNADAAARTEEALRKREEEVRSVYHRALQERDVRIAQLSQEVMQHTHESRHLALARSDEERLYLQRTAHLEEVAAQLRDWNASLQRQLSDSAAETRQLRQRLATVETRAVSDWRGPTACGEAPHTQAAQLAMQLYHTQQQLRDCQAELRTKSEELLRAAQLIDALKEGLRRVQIDLSLPSPDADADADGSGAAEATMLGRFSYQPPALSMQSVP</sequence>
<gene>
    <name evidence="3" type="ORF">NESM_000499900</name>
</gene>
<evidence type="ECO:0000313" key="3">
    <source>
        <dbReference type="EMBL" id="KAK7195697.1"/>
    </source>
</evidence>
<dbReference type="EMBL" id="JAECZO010000060">
    <property type="protein sequence ID" value="KAK7195697.1"/>
    <property type="molecule type" value="Genomic_DNA"/>
</dbReference>